<dbReference type="RefSeq" id="WP_248955013.1">
    <property type="nucleotide sequence ID" value="NZ_JAKIKU010000002.1"/>
</dbReference>
<keyword evidence="2" id="KW-1185">Reference proteome</keyword>
<gene>
    <name evidence="1" type="ORF">L2737_05365</name>
</gene>
<organism evidence="1 2">
    <name type="scientific">Shewanella electrodiphila</name>
    <dbReference type="NCBI Taxonomy" id="934143"/>
    <lineage>
        <taxon>Bacteria</taxon>
        <taxon>Pseudomonadati</taxon>
        <taxon>Pseudomonadota</taxon>
        <taxon>Gammaproteobacteria</taxon>
        <taxon>Alteromonadales</taxon>
        <taxon>Shewanellaceae</taxon>
        <taxon>Shewanella</taxon>
    </lineage>
</organism>
<protein>
    <submittedName>
        <fullName evidence="1">Uncharacterized protein</fullName>
    </submittedName>
</protein>
<name>A0ABT0KLP2_9GAMM</name>
<evidence type="ECO:0000313" key="1">
    <source>
        <dbReference type="EMBL" id="MCL1044757.1"/>
    </source>
</evidence>
<proteinExistence type="predicted"/>
<reference evidence="1 2" key="1">
    <citation type="submission" date="2022-01" db="EMBL/GenBank/DDBJ databases">
        <title>Whole genome-based taxonomy of the Shewanellaceae.</title>
        <authorList>
            <person name="Martin-Rodriguez A.J."/>
        </authorList>
    </citation>
    <scope>NUCLEOTIDE SEQUENCE [LARGE SCALE GENOMIC DNA]</scope>
    <source>
        <strain evidence="1 2">DSM 24955</strain>
    </source>
</reference>
<sequence length="46" mass="5108">MFWSFVPDNNAIRAILGSQKLAAASTLGLLSLRFDCICVNDKHKKN</sequence>
<comment type="caution">
    <text evidence="1">The sequence shown here is derived from an EMBL/GenBank/DDBJ whole genome shotgun (WGS) entry which is preliminary data.</text>
</comment>
<evidence type="ECO:0000313" key="2">
    <source>
        <dbReference type="Proteomes" id="UP001202134"/>
    </source>
</evidence>
<dbReference type="EMBL" id="JAKIKU010000002">
    <property type="protein sequence ID" value="MCL1044757.1"/>
    <property type="molecule type" value="Genomic_DNA"/>
</dbReference>
<dbReference type="Proteomes" id="UP001202134">
    <property type="component" value="Unassembled WGS sequence"/>
</dbReference>
<accession>A0ABT0KLP2</accession>